<accession>A0A1G1YKY2</accession>
<dbReference type="EMBL" id="MHIM01000021">
    <property type="protein sequence ID" value="OGY52340.1"/>
    <property type="molecule type" value="Genomic_DNA"/>
</dbReference>
<reference evidence="1 2" key="1">
    <citation type="journal article" date="2016" name="Nat. Commun.">
        <title>Thousands of microbial genomes shed light on interconnected biogeochemical processes in an aquifer system.</title>
        <authorList>
            <person name="Anantharaman K."/>
            <person name="Brown C.T."/>
            <person name="Hug L.A."/>
            <person name="Sharon I."/>
            <person name="Castelle C.J."/>
            <person name="Probst A.J."/>
            <person name="Thomas B.C."/>
            <person name="Singh A."/>
            <person name="Wilkins M.J."/>
            <person name="Karaoz U."/>
            <person name="Brodie E.L."/>
            <person name="Williams K.H."/>
            <person name="Hubbard S.S."/>
            <person name="Banfield J.F."/>
        </authorList>
    </citation>
    <scope>NUCLEOTIDE SEQUENCE [LARGE SCALE GENOMIC DNA]</scope>
</reference>
<comment type="caution">
    <text evidence="1">The sequence shown here is derived from an EMBL/GenBank/DDBJ whole genome shotgun (WGS) entry which is preliminary data.</text>
</comment>
<name>A0A1G1YKY2_9BACT</name>
<proteinExistence type="predicted"/>
<gene>
    <name evidence="1" type="ORF">A3A02_04730</name>
</gene>
<dbReference type="AlphaFoldDB" id="A0A1G1YKY2"/>
<sequence>MAIKISRFRMDLGNKPVRIGKISGADIMTDQTVAGLTMTFTAGAALAFGDVCYMGADGKMEKGNADVVATAFVFAMCADATIAEDADGNFLLVGFARNDAGWAWATLGQPLYLDATTAGTMNQTAPAGVNDVIQILGIAVTADISYFNPQLVQVEHV</sequence>
<protein>
    <submittedName>
        <fullName evidence="1">Uncharacterized protein</fullName>
    </submittedName>
</protein>
<organism evidence="1 2">
    <name type="scientific">Candidatus Buchananbacteria bacterium RIFCSPLOWO2_01_FULL_39_33</name>
    <dbReference type="NCBI Taxonomy" id="1797543"/>
    <lineage>
        <taxon>Bacteria</taxon>
        <taxon>Candidatus Buchananiibacteriota</taxon>
    </lineage>
</organism>
<dbReference type="Proteomes" id="UP000177376">
    <property type="component" value="Unassembled WGS sequence"/>
</dbReference>
<evidence type="ECO:0000313" key="2">
    <source>
        <dbReference type="Proteomes" id="UP000177376"/>
    </source>
</evidence>
<evidence type="ECO:0000313" key="1">
    <source>
        <dbReference type="EMBL" id="OGY52340.1"/>
    </source>
</evidence>